<dbReference type="Proteomes" id="UP001381693">
    <property type="component" value="Unassembled WGS sequence"/>
</dbReference>
<dbReference type="InterPro" id="IPR043972">
    <property type="entry name" value="FUZ/MON1/HPS1_longin_1"/>
</dbReference>
<feature type="domain" description="FUZ/MON1/HPS1 first Longin" evidence="5">
    <location>
        <begin position="9"/>
        <end position="128"/>
    </location>
</feature>
<dbReference type="GO" id="GO:0005856">
    <property type="term" value="C:cytoskeleton"/>
    <property type="evidence" value="ECO:0007669"/>
    <property type="project" value="UniProtKB-SubCell"/>
</dbReference>
<dbReference type="InterPro" id="IPR043971">
    <property type="entry name" value="FUZ/MON1/HPS1_longin_2"/>
</dbReference>
<evidence type="ECO:0000313" key="9">
    <source>
        <dbReference type="Proteomes" id="UP001381693"/>
    </source>
</evidence>
<dbReference type="Pfam" id="PF19038">
    <property type="entry name" value="Fuz_longin_3"/>
    <property type="match status" value="1"/>
</dbReference>
<comment type="caution">
    <text evidence="8">The sequence shown here is derived from an EMBL/GenBank/DDBJ whole genome shotgun (WGS) entry which is preliminary data.</text>
</comment>
<evidence type="ECO:0000256" key="4">
    <source>
        <dbReference type="ARBA" id="ARBA00023212"/>
    </source>
</evidence>
<dbReference type="GO" id="GO:0016192">
    <property type="term" value="P:vesicle-mediated transport"/>
    <property type="evidence" value="ECO:0007669"/>
    <property type="project" value="InterPro"/>
</dbReference>
<protein>
    <recommendedName>
        <fullName evidence="10">Protein fuzzy homolog</fullName>
    </recommendedName>
</protein>
<dbReference type="PANTHER" id="PTHR13559">
    <property type="entry name" value="INTRACELLULAR TRAFFIC PROTEIN-RELATED"/>
    <property type="match status" value="1"/>
</dbReference>
<gene>
    <name evidence="8" type="ORF">SK128_023816</name>
</gene>
<evidence type="ECO:0000256" key="1">
    <source>
        <dbReference type="ARBA" id="ARBA00004245"/>
    </source>
</evidence>
<reference evidence="8 9" key="1">
    <citation type="submission" date="2023-11" db="EMBL/GenBank/DDBJ databases">
        <title>Halocaridina rubra genome assembly.</title>
        <authorList>
            <person name="Smith C."/>
        </authorList>
    </citation>
    <scope>NUCLEOTIDE SEQUENCE [LARGE SCALE GENOMIC DNA]</scope>
    <source>
        <strain evidence="8">EP-1</strain>
        <tissue evidence="8">Whole</tissue>
    </source>
</reference>
<evidence type="ECO:0008006" key="10">
    <source>
        <dbReference type="Google" id="ProtNLM"/>
    </source>
</evidence>
<evidence type="ECO:0000256" key="3">
    <source>
        <dbReference type="ARBA" id="ARBA00022490"/>
    </source>
</evidence>
<dbReference type="InterPro" id="IPR026069">
    <property type="entry name" value="Fuzzy"/>
</dbReference>
<proteinExistence type="inferred from homology"/>
<dbReference type="PANTHER" id="PTHR13559:SF1">
    <property type="entry name" value="PROTEIN FUZZY HOMOLOG"/>
    <property type="match status" value="1"/>
</dbReference>
<organism evidence="8 9">
    <name type="scientific">Halocaridina rubra</name>
    <name type="common">Hawaiian red shrimp</name>
    <dbReference type="NCBI Taxonomy" id="373956"/>
    <lineage>
        <taxon>Eukaryota</taxon>
        <taxon>Metazoa</taxon>
        <taxon>Ecdysozoa</taxon>
        <taxon>Arthropoda</taxon>
        <taxon>Crustacea</taxon>
        <taxon>Multicrustacea</taxon>
        <taxon>Malacostraca</taxon>
        <taxon>Eumalacostraca</taxon>
        <taxon>Eucarida</taxon>
        <taxon>Decapoda</taxon>
        <taxon>Pleocyemata</taxon>
        <taxon>Caridea</taxon>
        <taxon>Atyoidea</taxon>
        <taxon>Atyidae</taxon>
        <taxon>Halocaridina</taxon>
    </lineage>
</organism>
<comment type="subcellular location">
    <subcellularLocation>
        <location evidence="1">Cytoplasm</location>
        <location evidence="1">Cytoskeleton</location>
    </subcellularLocation>
</comment>
<evidence type="ECO:0000256" key="2">
    <source>
        <dbReference type="ARBA" id="ARBA00008550"/>
    </source>
</evidence>
<comment type="similarity">
    <text evidence="2">Belongs to the fuzzy family.</text>
</comment>
<sequence>MASCTLVGVFASSGVPLFVRHTGPGKAPAYALIGSLNGVHVFGESHGVTLCTTRTRNASLTWKTYHDSIRLVLIRGSECVGDSCDGTLLDLMFSSLVLILGLDALTTTSNVERLKRDLRPCYPLLDELMSRVVGSEDCLGFSHLTGCAECLLPSEQQTLQNEIDKFCETADSTYGCVMVQGKVLCGTKNFWSLSHIELVLLPLLVASNFITLARDIPIYLPNKSPNVPFRMLVVRLTVNLSVATLCGPTPTLNEMIRSASSFWAPSYQVLETVSTLLPWNIAPHLLSQLDNAVIGLLLVNYDSKRCVSCVHLSEDSRTRPLNINKRVSALRSVYRSVIGPLLQPPAMPPDDLPTLLQQDHTPLETYINCDTYKVYIIQSSPYHLLVLFPPALPVHIARQVSYRTLAVFTKGKVPKL</sequence>
<keyword evidence="4" id="KW-0206">Cytoskeleton</keyword>
<evidence type="ECO:0000259" key="6">
    <source>
        <dbReference type="Pfam" id="PF19037"/>
    </source>
</evidence>
<evidence type="ECO:0000313" key="8">
    <source>
        <dbReference type="EMBL" id="KAK7085773.1"/>
    </source>
</evidence>
<evidence type="ECO:0000259" key="5">
    <source>
        <dbReference type="Pfam" id="PF19036"/>
    </source>
</evidence>
<feature type="domain" description="FUZ/MON1/HPS1 third Longin" evidence="7">
    <location>
        <begin position="293"/>
        <end position="410"/>
    </location>
</feature>
<accession>A0AAN8XQ95</accession>
<dbReference type="InterPro" id="IPR043970">
    <property type="entry name" value="FUZ/MON1/HPS1_longin_3"/>
</dbReference>
<dbReference type="EMBL" id="JAXCGZ010000598">
    <property type="protein sequence ID" value="KAK7085773.1"/>
    <property type="molecule type" value="Genomic_DNA"/>
</dbReference>
<dbReference type="GO" id="GO:1905515">
    <property type="term" value="P:non-motile cilium assembly"/>
    <property type="evidence" value="ECO:0007669"/>
    <property type="project" value="TreeGrafter"/>
</dbReference>
<dbReference type="Pfam" id="PF19036">
    <property type="entry name" value="Fuz_longin_1"/>
    <property type="match status" value="1"/>
</dbReference>
<evidence type="ECO:0000259" key="7">
    <source>
        <dbReference type="Pfam" id="PF19038"/>
    </source>
</evidence>
<dbReference type="AlphaFoldDB" id="A0AAN8XQ95"/>
<dbReference type="Pfam" id="PF19037">
    <property type="entry name" value="Fuz_longin_2"/>
    <property type="match status" value="1"/>
</dbReference>
<feature type="domain" description="FUZ/MON1/HPS1 second Longin" evidence="6">
    <location>
        <begin position="171"/>
        <end position="263"/>
    </location>
</feature>
<name>A0AAN8XQ95_HALRR</name>
<keyword evidence="9" id="KW-1185">Reference proteome</keyword>
<keyword evidence="3" id="KW-0963">Cytoplasm</keyword>